<reference evidence="2" key="1">
    <citation type="submission" date="2016-10" db="EMBL/GenBank/DDBJ databases">
        <authorList>
            <person name="Varghese N."/>
            <person name="Submissions S."/>
        </authorList>
    </citation>
    <scope>NUCLEOTIDE SEQUENCE [LARGE SCALE GENOMIC DNA]</scope>
    <source>
        <strain evidence="2">DSM 217</strain>
    </source>
</reference>
<gene>
    <name evidence="1" type="ORF">SAMN05421783_12087</name>
</gene>
<name>A0A1H3ANR7_THIRO</name>
<dbReference type="RefSeq" id="WP_093035692.1">
    <property type="nucleotide sequence ID" value="NZ_FNNZ01000020.1"/>
</dbReference>
<keyword evidence="2" id="KW-1185">Reference proteome</keyword>
<sequence length="266" mass="30360">MPEIPGFWDIGPHDPLPVEATWTDFITSAGGKRVSELLSKSPDFDNADYLFEDIGAVLELKEIETEFLRTEAAQCGFEALLARLVKEDPTWRPLLFGGDGQYPAWFSTEFVRLARPALLRVLKKANRQIRETKEFFRVKKPYGTLIFVNDGFTGMAPVLVHALACDALVHSYSSIDCFLYVTVNRYLEITGSNEPKLIWNPTYSDRATDEFVQFIDDLGRMWFSFLDQKIGPFTSRLETGDRSALSRSKAIILPHEDRSPRRVELR</sequence>
<dbReference type="Proteomes" id="UP000198816">
    <property type="component" value="Unassembled WGS sequence"/>
</dbReference>
<dbReference type="EMBL" id="FNNZ01000020">
    <property type="protein sequence ID" value="SDX31235.1"/>
    <property type="molecule type" value="Genomic_DNA"/>
</dbReference>
<proteinExistence type="predicted"/>
<evidence type="ECO:0000313" key="2">
    <source>
        <dbReference type="Proteomes" id="UP000198816"/>
    </source>
</evidence>
<dbReference type="OrthoDB" id="7041777at2"/>
<protein>
    <submittedName>
        <fullName evidence="1">Uncharacterized protein</fullName>
    </submittedName>
</protein>
<dbReference type="AlphaFoldDB" id="A0A1H3ANR7"/>
<organism evidence="1 2">
    <name type="scientific">Thiocapsa roseopersicina</name>
    <dbReference type="NCBI Taxonomy" id="1058"/>
    <lineage>
        <taxon>Bacteria</taxon>
        <taxon>Pseudomonadati</taxon>
        <taxon>Pseudomonadota</taxon>
        <taxon>Gammaproteobacteria</taxon>
        <taxon>Chromatiales</taxon>
        <taxon>Chromatiaceae</taxon>
        <taxon>Thiocapsa</taxon>
    </lineage>
</organism>
<accession>A0A1H3ANR7</accession>
<evidence type="ECO:0000313" key="1">
    <source>
        <dbReference type="EMBL" id="SDX31235.1"/>
    </source>
</evidence>
<dbReference type="STRING" id="1058.SAMN05421783_12087"/>